<evidence type="ECO:0000256" key="1">
    <source>
        <dbReference type="SAM" id="MobiDB-lite"/>
    </source>
</evidence>
<dbReference type="PANTHER" id="PTHR38166:SF1">
    <property type="entry name" value="C2H2-TYPE DOMAIN-CONTAINING PROTEIN"/>
    <property type="match status" value="1"/>
</dbReference>
<evidence type="ECO:0000313" key="2">
    <source>
        <dbReference type="EMBL" id="KAF2007377.1"/>
    </source>
</evidence>
<accession>A0A6A5X390</accession>
<name>A0A6A5X390_9PLEO</name>
<organism evidence="2 3">
    <name type="scientific">Amniculicola lignicola CBS 123094</name>
    <dbReference type="NCBI Taxonomy" id="1392246"/>
    <lineage>
        <taxon>Eukaryota</taxon>
        <taxon>Fungi</taxon>
        <taxon>Dikarya</taxon>
        <taxon>Ascomycota</taxon>
        <taxon>Pezizomycotina</taxon>
        <taxon>Dothideomycetes</taxon>
        <taxon>Pleosporomycetidae</taxon>
        <taxon>Pleosporales</taxon>
        <taxon>Amniculicolaceae</taxon>
        <taxon>Amniculicola</taxon>
    </lineage>
</organism>
<dbReference type="Proteomes" id="UP000799779">
    <property type="component" value="Unassembled WGS sequence"/>
</dbReference>
<feature type="region of interest" description="Disordered" evidence="1">
    <location>
        <begin position="440"/>
        <end position="461"/>
    </location>
</feature>
<protein>
    <recommendedName>
        <fullName evidence="4">C2H2-type domain-containing protein</fullName>
    </recommendedName>
</protein>
<feature type="compositionally biased region" description="Low complexity" evidence="1">
    <location>
        <begin position="1"/>
        <end position="13"/>
    </location>
</feature>
<dbReference type="EMBL" id="ML977557">
    <property type="protein sequence ID" value="KAF2007377.1"/>
    <property type="molecule type" value="Genomic_DNA"/>
</dbReference>
<evidence type="ECO:0008006" key="4">
    <source>
        <dbReference type="Google" id="ProtNLM"/>
    </source>
</evidence>
<reference evidence="2" key="1">
    <citation type="journal article" date="2020" name="Stud. Mycol.">
        <title>101 Dothideomycetes genomes: a test case for predicting lifestyles and emergence of pathogens.</title>
        <authorList>
            <person name="Haridas S."/>
            <person name="Albert R."/>
            <person name="Binder M."/>
            <person name="Bloem J."/>
            <person name="Labutti K."/>
            <person name="Salamov A."/>
            <person name="Andreopoulos B."/>
            <person name="Baker S."/>
            <person name="Barry K."/>
            <person name="Bills G."/>
            <person name="Bluhm B."/>
            <person name="Cannon C."/>
            <person name="Castanera R."/>
            <person name="Culley D."/>
            <person name="Daum C."/>
            <person name="Ezra D."/>
            <person name="Gonzalez J."/>
            <person name="Henrissat B."/>
            <person name="Kuo A."/>
            <person name="Liang C."/>
            <person name="Lipzen A."/>
            <person name="Lutzoni F."/>
            <person name="Magnuson J."/>
            <person name="Mondo S."/>
            <person name="Nolan M."/>
            <person name="Ohm R."/>
            <person name="Pangilinan J."/>
            <person name="Park H.-J."/>
            <person name="Ramirez L."/>
            <person name="Alfaro M."/>
            <person name="Sun H."/>
            <person name="Tritt A."/>
            <person name="Yoshinaga Y."/>
            <person name="Zwiers L.-H."/>
            <person name="Turgeon B."/>
            <person name="Goodwin S."/>
            <person name="Spatafora J."/>
            <person name="Crous P."/>
            <person name="Grigoriev I."/>
        </authorList>
    </citation>
    <scope>NUCLEOTIDE SEQUENCE</scope>
    <source>
        <strain evidence="2">CBS 123094</strain>
    </source>
</reference>
<sequence>MSGVPKSRSAGASAPPPPRIAALSTSSPDGDNFGCPFARRYDPDGDNGHCCIHRAYITVHRVKEHLIRSHSPVCTCPRCHTTFKERKDLDTHLTLPDDLICVIQPPPGKAEVAFLTDSQLREVKKKRSCRVSDRAEWDRIYVLLFPDHIDKPSPYVPIKPLVLPHGFKEDLATELSSLVAVKLEADPTYASIQPAVFRNIINKELVDEAFKRVQATPSLRKRRRLPVDETENDTEKPTKQKRSRISNTRTVPPTSDDTRPNARNSPLCTPEPLRRPHPPVPNDIAPEASQHAHVCESDLEEVTYIYKPYITPKTPSQSFSMSTRDELWSQSSFQSQQLPDSNITSFSSQHMPPSQCDKDLLHDISSDCQPDTLSSFTQPSWDSGFGSIYAGPAGWSFDAQGLLVLENSESSQPVGQTVVNGPMPLAEETQDWSMLPITNVCPSSPSPGGRGLEDPSGAVLR</sequence>
<feature type="region of interest" description="Disordered" evidence="1">
    <location>
        <begin position="221"/>
        <end position="291"/>
    </location>
</feature>
<dbReference type="AlphaFoldDB" id="A0A6A5X390"/>
<evidence type="ECO:0000313" key="3">
    <source>
        <dbReference type="Proteomes" id="UP000799779"/>
    </source>
</evidence>
<dbReference type="PANTHER" id="PTHR38166">
    <property type="entry name" value="C2H2-TYPE DOMAIN-CONTAINING PROTEIN-RELATED"/>
    <property type="match status" value="1"/>
</dbReference>
<feature type="region of interest" description="Disordered" evidence="1">
    <location>
        <begin position="1"/>
        <end position="27"/>
    </location>
</feature>
<dbReference type="OrthoDB" id="4161727at2759"/>
<keyword evidence="3" id="KW-1185">Reference proteome</keyword>
<gene>
    <name evidence="2" type="ORF">P154DRAFT_517122</name>
</gene>
<proteinExistence type="predicted"/>
<feature type="compositionally biased region" description="Polar residues" evidence="1">
    <location>
        <begin position="245"/>
        <end position="267"/>
    </location>
</feature>